<keyword evidence="9" id="KW-0472">Membrane</keyword>
<dbReference type="InterPro" id="IPR036890">
    <property type="entry name" value="HATPase_C_sf"/>
</dbReference>
<dbReference type="SMART" id="SM00388">
    <property type="entry name" value="HisKA"/>
    <property type="match status" value="1"/>
</dbReference>
<dbReference type="SMART" id="SM00387">
    <property type="entry name" value="HATPase_c"/>
    <property type="match status" value="1"/>
</dbReference>
<dbReference type="Gene3D" id="1.10.287.130">
    <property type="match status" value="1"/>
</dbReference>
<dbReference type="InterPro" id="IPR003661">
    <property type="entry name" value="HisK_dim/P_dom"/>
</dbReference>
<evidence type="ECO:0000256" key="8">
    <source>
        <dbReference type="ARBA" id="ARBA00023012"/>
    </source>
</evidence>
<keyword evidence="5" id="KW-0547">Nucleotide-binding</keyword>
<evidence type="ECO:0000256" key="6">
    <source>
        <dbReference type="ARBA" id="ARBA00022777"/>
    </source>
</evidence>
<dbReference type="PROSITE" id="PS50109">
    <property type="entry name" value="HIS_KIN"/>
    <property type="match status" value="1"/>
</dbReference>
<keyword evidence="7" id="KW-0067">ATP-binding</keyword>
<evidence type="ECO:0000256" key="4">
    <source>
        <dbReference type="ARBA" id="ARBA00022679"/>
    </source>
</evidence>
<dbReference type="RefSeq" id="WP_248352657.1">
    <property type="nucleotide sequence ID" value="NZ_AP025591.1"/>
</dbReference>
<keyword evidence="6" id="KW-0418">Kinase</keyword>
<dbReference type="InterPro" id="IPR003594">
    <property type="entry name" value="HATPase_dom"/>
</dbReference>
<dbReference type="Pfam" id="PF00512">
    <property type="entry name" value="HisKA"/>
    <property type="match status" value="1"/>
</dbReference>
<keyword evidence="8" id="KW-0902">Two-component regulatory system</keyword>
<dbReference type="Pfam" id="PF02518">
    <property type="entry name" value="HATPase_c"/>
    <property type="match status" value="1"/>
</dbReference>
<dbReference type="PANTHER" id="PTHR43065:SF10">
    <property type="entry name" value="PEROXIDE STRESS-ACTIVATED HISTIDINE KINASE MAK3"/>
    <property type="match status" value="1"/>
</dbReference>
<feature type="domain" description="Histidine kinase" evidence="10">
    <location>
        <begin position="156"/>
        <end position="367"/>
    </location>
</feature>
<organism evidence="11 12">
    <name type="scientific">Anaeromyxobacter oryzae</name>
    <dbReference type="NCBI Taxonomy" id="2918170"/>
    <lineage>
        <taxon>Bacteria</taxon>
        <taxon>Pseudomonadati</taxon>
        <taxon>Myxococcota</taxon>
        <taxon>Myxococcia</taxon>
        <taxon>Myxococcales</taxon>
        <taxon>Cystobacterineae</taxon>
        <taxon>Anaeromyxobacteraceae</taxon>
        <taxon>Anaeromyxobacter</taxon>
    </lineage>
</organism>
<keyword evidence="9" id="KW-0812">Transmembrane</keyword>
<keyword evidence="9" id="KW-1133">Transmembrane helix</keyword>
<keyword evidence="4" id="KW-0808">Transferase</keyword>
<dbReference type="CDD" id="cd00082">
    <property type="entry name" value="HisKA"/>
    <property type="match status" value="1"/>
</dbReference>
<dbReference type="Proteomes" id="UP001162891">
    <property type="component" value="Chromosome"/>
</dbReference>
<dbReference type="SUPFAM" id="SSF47384">
    <property type="entry name" value="Homodimeric domain of signal transducing histidine kinase"/>
    <property type="match status" value="1"/>
</dbReference>
<comment type="catalytic activity">
    <reaction evidence="1">
        <text>ATP + protein L-histidine = ADP + protein N-phospho-L-histidine.</text>
        <dbReference type="EC" id="2.7.13.3"/>
    </reaction>
</comment>
<gene>
    <name evidence="11" type="ORF">AMOR_32900</name>
</gene>
<dbReference type="InterPro" id="IPR004358">
    <property type="entry name" value="Sig_transdc_His_kin-like_C"/>
</dbReference>
<reference evidence="12" key="1">
    <citation type="journal article" date="2022" name="Int. J. Syst. Evol. Microbiol.">
        <title>Anaeromyxobacter oryzae sp. nov., Anaeromyxobacter diazotrophicus sp. nov. and Anaeromyxobacter paludicola sp. nov., isolated from paddy soils.</title>
        <authorList>
            <person name="Itoh H."/>
            <person name="Xu Z."/>
            <person name="Mise K."/>
            <person name="Masuda Y."/>
            <person name="Ushijima N."/>
            <person name="Hayakawa C."/>
            <person name="Shiratori Y."/>
            <person name="Senoo K."/>
        </authorList>
    </citation>
    <scope>NUCLEOTIDE SEQUENCE [LARGE SCALE GENOMIC DNA]</scope>
    <source>
        <strain evidence="12">Red232</strain>
    </source>
</reference>
<accession>A0ABM7WXP3</accession>
<protein>
    <recommendedName>
        <fullName evidence="2">histidine kinase</fullName>
        <ecNumber evidence="2">2.7.13.3</ecNumber>
    </recommendedName>
</protein>
<evidence type="ECO:0000256" key="9">
    <source>
        <dbReference type="SAM" id="Phobius"/>
    </source>
</evidence>
<dbReference type="PANTHER" id="PTHR43065">
    <property type="entry name" value="SENSOR HISTIDINE KINASE"/>
    <property type="match status" value="1"/>
</dbReference>
<dbReference type="InterPro" id="IPR036097">
    <property type="entry name" value="HisK_dim/P_sf"/>
</dbReference>
<feature type="transmembrane region" description="Helical" evidence="9">
    <location>
        <begin position="44"/>
        <end position="62"/>
    </location>
</feature>
<keyword evidence="12" id="KW-1185">Reference proteome</keyword>
<evidence type="ECO:0000313" key="11">
    <source>
        <dbReference type="EMBL" id="BDG04294.1"/>
    </source>
</evidence>
<evidence type="ECO:0000256" key="5">
    <source>
        <dbReference type="ARBA" id="ARBA00022741"/>
    </source>
</evidence>
<dbReference type="InterPro" id="IPR005467">
    <property type="entry name" value="His_kinase_dom"/>
</dbReference>
<dbReference type="PRINTS" id="PR00344">
    <property type="entry name" value="BCTRLSENSOR"/>
</dbReference>
<evidence type="ECO:0000256" key="3">
    <source>
        <dbReference type="ARBA" id="ARBA00022553"/>
    </source>
</evidence>
<evidence type="ECO:0000256" key="2">
    <source>
        <dbReference type="ARBA" id="ARBA00012438"/>
    </source>
</evidence>
<keyword evidence="3" id="KW-0597">Phosphoprotein</keyword>
<name>A0ABM7WXP3_9BACT</name>
<dbReference type="EC" id="2.7.13.3" evidence="2"/>
<evidence type="ECO:0000259" key="10">
    <source>
        <dbReference type="PROSITE" id="PS50109"/>
    </source>
</evidence>
<sequence>MSARIRLLVLLQAGAIAAATAALLLAIGMPFAVAHAVDGRRFAALVGAGAVGTFGVTAAILARSFGAPLRRLLAAARRIGEAAELPPLGLPGEEGAAGLSRAALAFERTAAALVAERARVAAQVVELERANLDLAVAREELVRSERLAAVGRLAAGVAHEVGNPLGAIGGFAEIARARLEAGAPAADVADLLVRIGAETRRIDAIVRDLLDFARPAPPALVPVSVGAALDGALRLAEVQPRFRSVEVSVALPPDLPPVRADPRRLAQVLLNVLLNAGDAMGGAGEVRVTARRDGTAVEIAVADRGPGIAPADLQRIFDPFFTTKPPGQGTGLGLAVCHGILEALGGSITAEAGDGGAVFRIRLPAAEAARGGTSGPAAGAC</sequence>
<proteinExistence type="predicted"/>
<dbReference type="EMBL" id="AP025591">
    <property type="protein sequence ID" value="BDG04294.1"/>
    <property type="molecule type" value="Genomic_DNA"/>
</dbReference>
<evidence type="ECO:0000313" key="12">
    <source>
        <dbReference type="Proteomes" id="UP001162891"/>
    </source>
</evidence>
<evidence type="ECO:0000256" key="1">
    <source>
        <dbReference type="ARBA" id="ARBA00000085"/>
    </source>
</evidence>
<evidence type="ECO:0000256" key="7">
    <source>
        <dbReference type="ARBA" id="ARBA00022840"/>
    </source>
</evidence>
<dbReference type="SUPFAM" id="SSF55874">
    <property type="entry name" value="ATPase domain of HSP90 chaperone/DNA topoisomerase II/histidine kinase"/>
    <property type="match status" value="1"/>
</dbReference>
<dbReference type="Gene3D" id="3.30.565.10">
    <property type="entry name" value="Histidine kinase-like ATPase, C-terminal domain"/>
    <property type="match status" value="1"/>
</dbReference>